<organism evidence="1 2">
    <name type="scientific">Trachipleistophora hominis</name>
    <name type="common">Microsporidian parasite</name>
    <dbReference type="NCBI Taxonomy" id="72359"/>
    <lineage>
        <taxon>Eukaryota</taxon>
        <taxon>Fungi</taxon>
        <taxon>Fungi incertae sedis</taxon>
        <taxon>Microsporidia</taxon>
        <taxon>Pleistophoridae</taxon>
        <taxon>Trachipleistophora</taxon>
    </lineage>
</organism>
<gene>
    <name evidence="1" type="ORF">THOM_3298</name>
</gene>
<dbReference type="AlphaFoldDB" id="L7JRX5"/>
<evidence type="ECO:0000313" key="1">
    <source>
        <dbReference type="EMBL" id="ELQ73796.1"/>
    </source>
</evidence>
<dbReference type="EMBL" id="JH994107">
    <property type="protein sequence ID" value="ELQ73796.1"/>
    <property type="molecule type" value="Genomic_DNA"/>
</dbReference>
<dbReference type="Proteomes" id="UP000011185">
    <property type="component" value="Unassembled WGS sequence"/>
</dbReference>
<dbReference type="InParanoid" id="L7JRX5"/>
<sequence length="157" mass="17557">MITRGFNCTLSIPNIVSLKKLELSDFDNLSISPKMFTLTKDVIGYVTSMNEDNNADLFASDRNIYLPIIISDYCENISISRNKIAVNIAGVLRNVSKDEVLMRIPPENKSEIVICSPKHPSKLKLHGERICGTITIEKDVYFLSLSRISSDEGSELC</sequence>
<evidence type="ECO:0000313" key="2">
    <source>
        <dbReference type="Proteomes" id="UP000011185"/>
    </source>
</evidence>
<proteinExistence type="predicted"/>
<keyword evidence="2" id="KW-1185">Reference proteome</keyword>
<protein>
    <submittedName>
        <fullName evidence="1">Putative LRR containing protein</fullName>
    </submittedName>
</protein>
<dbReference type="VEuPathDB" id="MicrosporidiaDB:THOM_3298"/>
<dbReference type="HOGENOM" id="CLU_1679200_0_0_1"/>
<reference evidence="1 2" key="1">
    <citation type="journal article" date="2012" name="PLoS Pathog.">
        <title>The genome of the obligate intracellular parasite Trachipleistophora hominis: new insights into microsporidian genome dynamics and reductive evolution.</title>
        <authorList>
            <person name="Heinz E."/>
            <person name="Williams T.A."/>
            <person name="Nakjang S."/>
            <person name="Noel C.J."/>
            <person name="Swan D.C."/>
            <person name="Goldberg A.V."/>
            <person name="Harris S.R."/>
            <person name="Weinmaier T."/>
            <person name="Markert S."/>
            <person name="Becher D."/>
            <person name="Bernhardt J."/>
            <person name="Dagan T."/>
            <person name="Hacker C."/>
            <person name="Lucocq J.M."/>
            <person name="Schweder T."/>
            <person name="Rattei T."/>
            <person name="Hall N."/>
            <person name="Hirt R.P."/>
            <person name="Embley T.M."/>
        </authorList>
    </citation>
    <scope>NUCLEOTIDE SEQUENCE [LARGE SCALE GENOMIC DNA]</scope>
</reference>
<accession>L7JRX5</accession>
<name>L7JRX5_TRAHO</name>